<gene>
    <name evidence="2" type="ORF">Sradi_3792000</name>
</gene>
<evidence type="ECO:0000313" key="2">
    <source>
        <dbReference type="EMBL" id="KAL0361075.1"/>
    </source>
</evidence>
<reference evidence="2" key="1">
    <citation type="submission" date="2020-06" db="EMBL/GenBank/DDBJ databases">
        <authorList>
            <person name="Li T."/>
            <person name="Hu X."/>
            <person name="Zhang T."/>
            <person name="Song X."/>
            <person name="Zhang H."/>
            <person name="Dai N."/>
            <person name="Sheng W."/>
            <person name="Hou X."/>
            <person name="Wei L."/>
        </authorList>
    </citation>
    <scope>NUCLEOTIDE SEQUENCE</scope>
    <source>
        <strain evidence="2">G02</strain>
        <tissue evidence="2">Leaf</tissue>
    </source>
</reference>
<comment type="caution">
    <text evidence="2">The sequence shown here is derived from an EMBL/GenBank/DDBJ whole genome shotgun (WGS) entry which is preliminary data.</text>
</comment>
<feature type="compositionally biased region" description="Polar residues" evidence="1">
    <location>
        <begin position="15"/>
        <end position="30"/>
    </location>
</feature>
<protein>
    <submittedName>
        <fullName evidence="2">Uncharacterized protein</fullName>
    </submittedName>
</protein>
<dbReference type="AlphaFoldDB" id="A0AAW2Q047"/>
<evidence type="ECO:0000256" key="1">
    <source>
        <dbReference type="SAM" id="MobiDB-lite"/>
    </source>
</evidence>
<accession>A0AAW2Q047</accession>
<dbReference type="EMBL" id="JACGWJ010000016">
    <property type="protein sequence ID" value="KAL0361075.1"/>
    <property type="molecule type" value="Genomic_DNA"/>
</dbReference>
<proteinExistence type="predicted"/>
<name>A0AAW2Q047_SESRA</name>
<feature type="region of interest" description="Disordered" evidence="1">
    <location>
        <begin position="1"/>
        <end position="78"/>
    </location>
</feature>
<sequence length="116" mass="13442">METDNQQGEDREIQENQQSGLDTTENNTSAPVPDHNTYQLARDRERREPRLPSKFRDYHLALNTDTSEPSSYEEALESRNSDKWKTAMGEEINSLMKKKTWILVPKPKDSSIVDCK</sequence>
<reference evidence="2" key="2">
    <citation type="journal article" date="2024" name="Plant">
        <title>Genomic evolution and insights into agronomic trait innovations of Sesamum species.</title>
        <authorList>
            <person name="Miao H."/>
            <person name="Wang L."/>
            <person name="Qu L."/>
            <person name="Liu H."/>
            <person name="Sun Y."/>
            <person name="Le M."/>
            <person name="Wang Q."/>
            <person name="Wei S."/>
            <person name="Zheng Y."/>
            <person name="Lin W."/>
            <person name="Duan Y."/>
            <person name="Cao H."/>
            <person name="Xiong S."/>
            <person name="Wang X."/>
            <person name="Wei L."/>
            <person name="Li C."/>
            <person name="Ma Q."/>
            <person name="Ju M."/>
            <person name="Zhao R."/>
            <person name="Li G."/>
            <person name="Mu C."/>
            <person name="Tian Q."/>
            <person name="Mei H."/>
            <person name="Zhang T."/>
            <person name="Gao T."/>
            <person name="Zhang H."/>
        </authorList>
    </citation>
    <scope>NUCLEOTIDE SEQUENCE</scope>
    <source>
        <strain evidence="2">G02</strain>
    </source>
</reference>
<feature type="compositionally biased region" description="Basic and acidic residues" evidence="1">
    <location>
        <begin position="41"/>
        <end position="59"/>
    </location>
</feature>
<organism evidence="2">
    <name type="scientific">Sesamum radiatum</name>
    <name type="common">Black benniseed</name>
    <dbReference type="NCBI Taxonomy" id="300843"/>
    <lineage>
        <taxon>Eukaryota</taxon>
        <taxon>Viridiplantae</taxon>
        <taxon>Streptophyta</taxon>
        <taxon>Embryophyta</taxon>
        <taxon>Tracheophyta</taxon>
        <taxon>Spermatophyta</taxon>
        <taxon>Magnoliopsida</taxon>
        <taxon>eudicotyledons</taxon>
        <taxon>Gunneridae</taxon>
        <taxon>Pentapetalae</taxon>
        <taxon>asterids</taxon>
        <taxon>lamiids</taxon>
        <taxon>Lamiales</taxon>
        <taxon>Pedaliaceae</taxon>
        <taxon>Sesamum</taxon>
    </lineage>
</organism>